<feature type="compositionally biased region" description="Polar residues" evidence="1">
    <location>
        <begin position="30"/>
        <end position="47"/>
    </location>
</feature>
<organism evidence="2 3">
    <name type="scientific">Streptomyces pratens</name>
    <dbReference type="NCBI Taxonomy" id="887456"/>
    <lineage>
        <taxon>Bacteria</taxon>
        <taxon>Bacillati</taxon>
        <taxon>Actinomycetota</taxon>
        <taxon>Actinomycetes</taxon>
        <taxon>Kitasatosporales</taxon>
        <taxon>Streptomycetaceae</taxon>
        <taxon>Streptomyces</taxon>
    </lineage>
</organism>
<protein>
    <submittedName>
        <fullName evidence="2">Uncharacterized protein</fullName>
    </submittedName>
</protein>
<reference evidence="3" key="1">
    <citation type="journal article" date="2019" name="Int. J. Syst. Evol. Microbiol.">
        <title>The Global Catalogue of Microorganisms (GCM) 10K type strain sequencing project: providing services to taxonomists for standard genome sequencing and annotation.</title>
        <authorList>
            <consortium name="The Broad Institute Genomics Platform"/>
            <consortium name="The Broad Institute Genome Sequencing Center for Infectious Disease"/>
            <person name="Wu L."/>
            <person name="Ma J."/>
        </authorList>
    </citation>
    <scope>NUCLEOTIDE SEQUENCE [LARGE SCALE GENOMIC DNA]</scope>
    <source>
        <strain evidence="3">JCM 12763</strain>
    </source>
</reference>
<gene>
    <name evidence="2" type="ORF">ACFP50_03150</name>
</gene>
<comment type="caution">
    <text evidence="2">The sequence shown here is derived from an EMBL/GenBank/DDBJ whole genome shotgun (WGS) entry which is preliminary data.</text>
</comment>
<feature type="region of interest" description="Disordered" evidence="1">
    <location>
        <begin position="23"/>
        <end position="47"/>
    </location>
</feature>
<evidence type="ECO:0000256" key="1">
    <source>
        <dbReference type="SAM" id="MobiDB-lite"/>
    </source>
</evidence>
<proteinExistence type="predicted"/>
<dbReference type="EMBL" id="JBHSPT010000008">
    <property type="protein sequence ID" value="MFC6054494.1"/>
    <property type="molecule type" value="Genomic_DNA"/>
</dbReference>
<evidence type="ECO:0000313" key="2">
    <source>
        <dbReference type="EMBL" id="MFC6054494.1"/>
    </source>
</evidence>
<dbReference type="Proteomes" id="UP001596242">
    <property type="component" value="Unassembled WGS sequence"/>
</dbReference>
<keyword evidence="3" id="KW-1185">Reference proteome</keyword>
<sequence length="47" mass="4911">MPEQNVITNSGQEGRGLLVARRRIAAARSQAEQPSDGGSTGRSDGND</sequence>
<accession>A0ABW1LTN0</accession>
<evidence type="ECO:0000313" key="3">
    <source>
        <dbReference type="Proteomes" id="UP001596242"/>
    </source>
</evidence>
<name>A0ABW1LTN0_9ACTN</name>
<dbReference type="RefSeq" id="WP_386393023.1">
    <property type="nucleotide sequence ID" value="NZ_JBHSPT010000008.1"/>
</dbReference>